<organism evidence="2 3">
    <name type="scientific">Bifidobacterium vespertilionis</name>
    <dbReference type="NCBI Taxonomy" id="2562524"/>
    <lineage>
        <taxon>Bacteria</taxon>
        <taxon>Bacillati</taxon>
        <taxon>Actinomycetota</taxon>
        <taxon>Actinomycetes</taxon>
        <taxon>Bifidobacteriales</taxon>
        <taxon>Bifidobacteriaceae</taxon>
        <taxon>Bifidobacterium</taxon>
    </lineage>
</organism>
<keyword evidence="4" id="KW-1185">Reference proteome</keyword>
<accession>A0A5J5DSL8</accession>
<evidence type="ECO:0000313" key="2">
    <source>
        <dbReference type="EMBL" id="KAA8821879.1"/>
    </source>
</evidence>
<proteinExistence type="predicted"/>
<dbReference type="EMBL" id="RZNZ01000019">
    <property type="protein sequence ID" value="KAA8816880.1"/>
    <property type="molecule type" value="Genomic_DNA"/>
</dbReference>
<protein>
    <submittedName>
        <fullName evidence="2">Uncharacterized protein</fullName>
    </submittedName>
</protein>
<gene>
    <name evidence="2" type="ORF">EM848_09765</name>
    <name evidence="1" type="ORF">EMO90_11005</name>
</gene>
<dbReference type="EMBL" id="RZOA01000022">
    <property type="protein sequence ID" value="KAA8821879.1"/>
    <property type="molecule type" value="Genomic_DNA"/>
</dbReference>
<evidence type="ECO:0000313" key="1">
    <source>
        <dbReference type="EMBL" id="KAA8816880.1"/>
    </source>
</evidence>
<comment type="caution">
    <text evidence="2">The sequence shown here is derived from an EMBL/GenBank/DDBJ whole genome shotgun (WGS) entry which is preliminary data.</text>
</comment>
<evidence type="ECO:0000313" key="4">
    <source>
        <dbReference type="Proteomes" id="UP000374630"/>
    </source>
</evidence>
<name>A0A5J5DSL8_9BIFI</name>
<dbReference type="Proteomes" id="UP000374630">
    <property type="component" value="Unassembled WGS sequence"/>
</dbReference>
<dbReference type="Proteomes" id="UP000345527">
    <property type="component" value="Unassembled WGS sequence"/>
</dbReference>
<reference evidence="3 4" key="1">
    <citation type="journal article" date="2019" name="Syst. Appl. Microbiol.">
        <title>Characterization of Bifidobacterium species in feaces of the Egyptian fruit bat: Description of B. vespertilionis sp. nov. and B. rousetti sp. nov.</title>
        <authorList>
            <person name="Modesto M."/>
            <person name="Satti M."/>
            <person name="Watanabe K."/>
            <person name="Puglisi E."/>
            <person name="Morelli L."/>
            <person name="Huang C.-H."/>
            <person name="Liou J.-S."/>
            <person name="Miyashita M."/>
            <person name="Tamura T."/>
            <person name="Saito S."/>
            <person name="Mori K."/>
            <person name="Huang L."/>
            <person name="Sciavilla P."/>
            <person name="Sandri C."/>
            <person name="Spiezio C."/>
            <person name="Vitali F."/>
            <person name="Cavalieri D."/>
            <person name="Perpetuini G."/>
            <person name="Tofalo R."/>
            <person name="Bonetti A."/>
            <person name="Arita M."/>
            <person name="Mattarelli P."/>
        </authorList>
    </citation>
    <scope>NUCLEOTIDE SEQUENCE [LARGE SCALE GENOMIC DNA]</scope>
    <source>
        <strain evidence="1 4">RST16</strain>
        <strain evidence="2 3">RST8</strain>
    </source>
</reference>
<dbReference type="AlphaFoldDB" id="A0A5J5DSL8"/>
<evidence type="ECO:0000313" key="3">
    <source>
        <dbReference type="Proteomes" id="UP000345527"/>
    </source>
</evidence>
<sequence>MPPATDGPAHAESKIDQHVNISLGQQLAPSLEAYIDQTIEDVRNDREIRPYDPTGEATARKLAILERTKARGFMSAADNELIWSNYKTCMLDRGYKEIIILTQINGVRNEAGHMLGTSQQEGKYRRDALVCGILNTGMIDSIYRVQQGNQSLAKNPYEGSLDCLHKSNAVPKEYSLDDLKRDLFRDSVSVKPRIDYNNNMAAAACLIANNIVVGQPNMPMERLW</sequence>
<dbReference type="OrthoDB" id="3230671at2"/>